<feature type="compositionally biased region" description="Basic and acidic residues" evidence="1">
    <location>
        <begin position="55"/>
        <end position="64"/>
    </location>
</feature>
<feature type="compositionally biased region" description="Polar residues" evidence="1">
    <location>
        <begin position="559"/>
        <end position="573"/>
    </location>
</feature>
<dbReference type="Proteomes" id="UP000193218">
    <property type="component" value="Unassembled WGS sequence"/>
</dbReference>
<dbReference type="EMBL" id="NBSH01000022">
    <property type="protein sequence ID" value="ORX33404.1"/>
    <property type="molecule type" value="Genomic_DNA"/>
</dbReference>
<dbReference type="OrthoDB" id="2564267at2759"/>
<feature type="compositionally biased region" description="Acidic residues" evidence="1">
    <location>
        <begin position="504"/>
        <end position="515"/>
    </location>
</feature>
<feature type="region of interest" description="Disordered" evidence="1">
    <location>
        <begin position="537"/>
        <end position="573"/>
    </location>
</feature>
<feature type="region of interest" description="Disordered" evidence="1">
    <location>
        <begin position="500"/>
        <end position="521"/>
    </location>
</feature>
<evidence type="ECO:0000256" key="1">
    <source>
        <dbReference type="SAM" id="MobiDB-lite"/>
    </source>
</evidence>
<feature type="region of interest" description="Disordered" evidence="1">
    <location>
        <begin position="616"/>
        <end position="789"/>
    </location>
</feature>
<feature type="compositionally biased region" description="Polar residues" evidence="1">
    <location>
        <begin position="154"/>
        <end position="163"/>
    </location>
</feature>
<keyword evidence="3" id="KW-1185">Reference proteome</keyword>
<feature type="compositionally biased region" description="Acidic residues" evidence="1">
    <location>
        <begin position="755"/>
        <end position="764"/>
    </location>
</feature>
<feature type="region of interest" description="Disordered" evidence="1">
    <location>
        <begin position="293"/>
        <end position="390"/>
    </location>
</feature>
<feature type="compositionally biased region" description="Low complexity" evidence="1">
    <location>
        <begin position="647"/>
        <end position="663"/>
    </location>
</feature>
<proteinExistence type="predicted"/>
<dbReference type="STRING" id="4999.A0A1Y1U780"/>
<dbReference type="AlphaFoldDB" id="A0A1Y1U780"/>
<reference evidence="2 3" key="1">
    <citation type="submission" date="2017-03" db="EMBL/GenBank/DDBJ databases">
        <title>Widespread Adenine N6-methylation of Active Genes in Fungi.</title>
        <authorList>
            <consortium name="DOE Joint Genome Institute"/>
            <person name="Mondo S.J."/>
            <person name="Dannebaum R.O."/>
            <person name="Kuo R.C."/>
            <person name="Louie K.B."/>
            <person name="Bewick A.J."/>
            <person name="Labutti K."/>
            <person name="Haridas S."/>
            <person name="Kuo A."/>
            <person name="Salamov A."/>
            <person name="Ahrendt S.R."/>
            <person name="Lau R."/>
            <person name="Bowen B.P."/>
            <person name="Lipzen A."/>
            <person name="Sullivan W."/>
            <person name="Andreopoulos W.B."/>
            <person name="Clum A."/>
            <person name="Lindquist E."/>
            <person name="Daum C."/>
            <person name="Northen T.R."/>
            <person name="Ramamoorthy G."/>
            <person name="Schmitz R.J."/>
            <person name="Gryganskyi A."/>
            <person name="Culley D."/>
            <person name="Magnuson J."/>
            <person name="James T.Y."/>
            <person name="O'Malley M.A."/>
            <person name="Stajich J.E."/>
            <person name="Spatafora J.W."/>
            <person name="Visel A."/>
            <person name="Grigoriev I.V."/>
        </authorList>
    </citation>
    <scope>NUCLEOTIDE SEQUENCE [LARGE SCALE GENOMIC DNA]</scope>
    <source>
        <strain evidence="2 3">NRRL Y-17943</strain>
    </source>
</reference>
<name>A0A1Y1U780_9TREE</name>
<dbReference type="GeneID" id="33559117"/>
<dbReference type="InParanoid" id="A0A1Y1U780"/>
<comment type="caution">
    <text evidence="2">The sequence shown here is derived from an EMBL/GenBank/DDBJ whole genome shotgun (WGS) entry which is preliminary data.</text>
</comment>
<feature type="compositionally biased region" description="Basic residues" evidence="1">
    <location>
        <begin position="637"/>
        <end position="646"/>
    </location>
</feature>
<protein>
    <submittedName>
        <fullName evidence="2">Uncharacterized protein</fullName>
    </submittedName>
</protein>
<sequence length="955" mass="103766">MSISRLQLAAALLEYDNDDDEPSSSRPHISHRDSALFKPFAPKPLDGWDLPSNGRRHDGDEGRAQPRRRLQPSPVPSVRPHNGQMMNGPYPSMSSRRLDRLLDPDYDESHVQPEAQTLPEHVLDTPHWQSSRPNAPPQITLPHITPPEPDIQSPLDTVSSSPAIPSGSFFPRPPLPLPLRDADVGHLTPEAITSPLQGRAASIHLSLSGNNSAQSQLSEREQVEYFGGADDVEEVLRRSEQVRSLAEGALRSPRMIPLPPSPGNTLNAMTSRPISSLSRLSSSKSIFHANADITRDDGPNPFALPPPPAELGSRFDPKRSIDLGSGSRPSMSNRVSFADPTGRRNSLGDMTGIDQDFGPAMPPRQRRMSGTPAQALASLPSDRPASKTWDDIPTPNEFGRPLMPNRYSTMSNLSSLRDKRTSVLRPQTLFMPRPLSGILPPPSPPKNVPDGYTLGDKPLPPGSRSSILSLANPRPGLPMSLSMRTFRDSLLADIPREDVVEAQGEQEGELEPEAEDERRPGKLYGTSLMDQLEARKAAQRSRQRVFVGDSRPAMMARPSQGQEVESIQPDTAQRDTILQSKSNVDLAASHDRISKSRSVFGVDQLWEKELAKLKVRQEEEAREAAQQAAREALEGKKRGKKDKGKGKVTPTPIEPELLLPSSPVRTTMELGHGLPISPIKRLSGGPPRLSYSPAKAPPTMIPHLAGDERRAAAGKNDGWSSDGEDEKQVPSPEVDDDDSDEDVPLSRLAPKRSELDDDDSDEDVPLSKLATGKPNENRPVKLTSPTLNLDTAEFGTSSLGLDIPGLTPTTAAAQDDDVPLALRRPATQLLDAEDDIPLGLKRQSAFASPYGDAYLGSYPSMGMPSLPSMPYGMPYPQYPPVNPYGYPVYQYPPYAYGVSPYPRPESVHEYMNPNFGMPPSAAQQQAAVSKIDSWRKEVAVAPAGGSSGSSGPGVA</sequence>
<accession>A0A1Y1U780</accession>
<feature type="region of interest" description="Disordered" evidence="1">
    <location>
        <begin position="16"/>
        <end position="97"/>
    </location>
</feature>
<evidence type="ECO:0000313" key="3">
    <source>
        <dbReference type="Proteomes" id="UP000193218"/>
    </source>
</evidence>
<gene>
    <name evidence="2" type="ORF">BD324DRAFT_640007</name>
</gene>
<dbReference type="RefSeq" id="XP_021867740.1">
    <property type="nucleotide sequence ID" value="XM_022017308.1"/>
</dbReference>
<feature type="compositionally biased region" description="Acidic residues" evidence="1">
    <location>
        <begin position="733"/>
        <end position="743"/>
    </location>
</feature>
<evidence type="ECO:0000313" key="2">
    <source>
        <dbReference type="EMBL" id="ORX33404.1"/>
    </source>
</evidence>
<organism evidence="2 3">
    <name type="scientific">Kockovaella imperatae</name>
    <dbReference type="NCBI Taxonomy" id="4999"/>
    <lineage>
        <taxon>Eukaryota</taxon>
        <taxon>Fungi</taxon>
        <taxon>Dikarya</taxon>
        <taxon>Basidiomycota</taxon>
        <taxon>Agaricomycotina</taxon>
        <taxon>Tremellomycetes</taxon>
        <taxon>Tremellales</taxon>
        <taxon>Cuniculitremaceae</taxon>
        <taxon>Kockovaella</taxon>
    </lineage>
</organism>
<feature type="region of interest" description="Disordered" evidence="1">
    <location>
        <begin position="125"/>
        <end position="166"/>
    </location>
</feature>